<dbReference type="Gene3D" id="3.30.559.10">
    <property type="entry name" value="Chloramphenicol acetyltransferase-like domain"/>
    <property type="match status" value="1"/>
</dbReference>
<dbReference type="SUPFAM" id="SSF52777">
    <property type="entry name" value="CoA-dependent acyltransferases"/>
    <property type="match status" value="2"/>
</dbReference>
<reference evidence="2 3" key="1">
    <citation type="submission" date="2021-03" db="EMBL/GenBank/DDBJ databases">
        <authorList>
            <person name="Lee D.-H."/>
        </authorList>
    </citation>
    <scope>NUCLEOTIDE SEQUENCE [LARGE SCALE GENOMIC DNA]</scope>
    <source>
        <strain evidence="2 3">MMS20-R2-23</strain>
    </source>
</reference>
<evidence type="ECO:0000313" key="2">
    <source>
        <dbReference type="EMBL" id="MBO4162002.1"/>
    </source>
</evidence>
<evidence type="ECO:0000313" key="3">
    <source>
        <dbReference type="Proteomes" id="UP000671399"/>
    </source>
</evidence>
<accession>A0ABS3V8Z7</accession>
<dbReference type="RefSeq" id="WP_208567650.1">
    <property type="nucleotide sequence ID" value="NZ_JAGFWR010000006.1"/>
</dbReference>
<dbReference type="EMBL" id="JAGFWR010000006">
    <property type="protein sequence ID" value="MBO4162002.1"/>
    <property type="molecule type" value="Genomic_DNA"/>
</dbReference>
<sequence>MATVLPATAAEFGLWYQEQAAELPGRYLCLAAAELRPGTRVSLGHAASAMTAVRAAHPEALARFAVDEHGLLHKVLDPPAATPPAEFLAFPADWSRTDVISHLTGLPTPLATGPLVHLAAQTDDRGNAARLFVLAHHIVWDTRSEEIFWTEVDRRLTGPREGDARHDDPGVSPSVHHIATRDHAPLVTDPQRHLTIPNGDRVWERLAAAARRAGVTPFAWTVGHLAAAAAAWSEPAAIRAYIDVDLRPLAGTSPDTMGFHLAQLDVATVGRGTSGAAAAAAVHTAVLRQLAAATRQEIRPDSEATDRSGHPVKFYFRHIRNQQRLHKLQPAAVRLPVARNQLSVGVTVTDTSLDMTVTARRGTADSIAVERLARLARQHLVSAAAHGERAASDAAP</sequence>
<feature type="region of interest" description="Disordered" evidence="1">
    <location>
        <begin position="159"/>
        <end position="184"/>
    </location>
</feature>
<dbReference type="InterPro" id="IPR023213">
    <property type="entry name" value="CAT-like_dom_sf"/>
</dbReference>
<comment type="caution">
    <text evidence="2">The sequence shown here is derived from an EMBL/GenBank/DDBJ whole genome shotgun (WGS) entry which is preliminary data.</text>
</comment>
<gene>
    <name evidence="2" type="ORF">JQN83_14450</name>
</gene>
<keyword evidence="3" id="KW-1185">Reference proteome</keyword>
<name>A0ABS3V8Z7_9ACTN</name>
<feature type="compositionally biased region" description="Basic and acidic residues" evidence="1">
    <location>
        <begin position="159"/>
        <end position="169"/>
    </location>
</feature>
<proteinExistence type="predicted"/>
<evidence type="ECO:0008006" key="4">
    <source>
        <dbReference type="Google" id="ProtNLM"/>
    </source>
</evidence>
<evidence type="ECO:0000256" key="1">
    <source>
        <dbReference type="SAM" id="MobiDB-lite"/>
    </source>
</evidence>
<dbReference type="Proteomes" id="UP000671399">
    <property type="component" value="Unassembled WGS sequence"/>
</dbReference>
<protein>
    <recommendedName>
        <fullName evidence="4">Condensation domain-containing protein</fullName>
    </recommendedName>
</protein>
<organism evidence="2 3">
    <name type="scientific">Micromonospora antibiotica</name>
    <dbReference type="NCBI Taxonomy" id="2807623"/>
    <lineage>
        <taxon>Bacteria</taxon>
        <taxon>Bacillati</taxon>
        <taxon>Actinomycetota</taxon>
        <taxon>Actinomycetes</taxon>
        <taxon>Micromonosporales</taxon>
        <taxon>Micromonosporaceae</taxon>
        <taxon>Micromonospora</taxon>
    </lineage>
</organism>